<evidence type="ECO:0000256" key="3">
    <source>
        <dbReference type="ARBA" id="ARBA00023163"/>
    </source>
</evidence>
<evidence type="ECO:0000256" key="4">
    <source>
        <dbReference type="ARBA" id="ARBA00023242"/>
    </source>
</evidence>
<dbReference type="Gene3D" id="3.30.1490.120">
    <property type="entry name" value="RNA polymerase Rpb7-like, N-terminal domain"/>
    <property type="match status" value="1"/>
</dbReference>
<dbReference type="Pfam" id="PF17875">
    <property type="entry name" value="RPA43_OB"/>
    <property type="match status" value="1"/>
</dbReference>
<name>D8U4R7_VOLCA</name>
<evidence type="ECO:0000313" key="6">
    <source>
        <dbReference type="EMBL" id="EFJ45236.1"/>
    </source>
</evidence>
<dbReference type="GO" id="GO:0006352">
    <property type="term" value="P:DNA-templated transcription initiation"/>
    <property type="evidence" value="ECO:0007669"/>
    <property type="project" value="InterPro"/>
</dbReference>
<feature type="non-terminal residue" evidence="6">
    <location>
        <position position="157"/>
    </location>
</feature>
<dbReference type="InterPro" id="IPR045113">
    <property type="entry name" value="Rpb7-like"/>
</dbReference>
<keyword evidence="7" id="KW-1185">Reference proteome</keyword>
<evidence type="ECO:0000256" key="1">
    <source>
        <dbReference type="ARBA" id="ARBA00004123"/>
    </source>
</evidence>
<keyword evidence="3" id="KW-0804">Transcription</keyword>
<dbReference type="PANTHER" id="PTHR12709:SF5">
    <property type="entry name" value="DNA-DIRECTED RNA POLYMERASE I SUBUNIT RPA43"/>
    <property type="match status" value="1"/>
</dbReference>
<dbReference type="Gene3D" id="2.40.50.1060">
    <property type="match status" value="1"/>
</dbReference>
<feature type="domain" description="RPA43 OB" evidence="5">
    <location>
        <begin position="88"/>
        <end position="141"/>
    </location>
</feature>
<keyword evidence="4" id="KW-0539">Nucleus</keyword>
<dbReference type="GO" id="GO:0006362">
    <property type="term" value="P:transcription elongation by RNA polymerase I"/>
    <property type="evidence" value="ECO:0007669"/>
    <property type="project" value="TreeGrafter"/>
</dbReference>
<evidence type="ECO:0000313" key="7">
    <source>
        <dbReference type="Proteomes" id="UP000001058"/>
    </source>
</evidence>
<keyword evidence="2" id="KW-0240">DNA-directed RNA polymerase</keyword>
<reference evidence="6 7" key="1">
    <citation type="journal article" date="2010" name="Science">
        <title>Genomic analysis of organismal complexity in the multicellular green alga Volvox carteri.</title>
        <authorList>
            <person name="Prochnik S.E."/>
            <person name="Umen J."/>
            <person name="Nedelcu A.M."/>
            <person name="Hallmann A."/>
            <person name="Miller S.M."/>
            <person name="Nishii I."/>
            <person name="Ferris P."/>
            <person name="Kuo A."/>
            <person name="Mitros T."/>
            <person name="Fritz-Laylin L.K."/>
            <person name="Hellsten U."/>
            <person name="Chapman J."/>
            <person name="Simakov O."/>
            <person name="Rensing S.A."/>
            <person name="Terry A."/>
            <person name="Pangilinan J."/>
            <person name="Kapitonov V."/>
            <person name="Jurka J."/>
            <person name="Salamov A."/>
            <person name="Shapiro H."/>
            <person name="Schmutz J."/>
            <person name="Grimwood J."/>
            <person name="Lindquist E."/>
            <person name="Lucas S."/>
            <person name="Grigoriev I.V."/>
            <person name="Schmitt R."/>
            <person name="Kirk D."/>
            <person name="Rokhsar D.S."/>
        </authorList>
    </citation>
    <scope>NUCLEOTIDE SEQUENCE [LARGE SCALE GENOMIC DNA]</scope>
    <source>
        <strain evidence="7">f. Nagariensis / Eve</strain>
    </source>
</reference>
<dbReference type="Proteomes" id="UP000001058">
    <property type="component" value="Unassembled WGS sequence"/>
</dbReference>
<dbReference type="InterPro" id="IPR041178">
    <property type="entry name" value="RPA43_OB"/>
</dbReference>
<organism evidence="7">
    <name type="scientific">Volvox carteri f. nagariensis</name>
    <dbReference type="NCBI Taxonomy" id="3068"/>
    <lineage>
        <taxon>Eukaryota</taxon>
        <taxon>Viridiplantae</taxon>
        <taxon>Chlorophyta</taxon>
        <taxon>core chlorophytes</taxon>
        <taxon>Chlorophyceae</taxon>
        <taxon>CS clade</taxon>
        <taxon>Chlamydomonadales</taxon>
        <taxon>Volvocaceae</taxon>
        <taxon>Volvox</taxon>
    </lineage>
</organism>
<dbReference type="STRING" id="3068.D8U4R7"/>
<dbReference type="AlphaFoldDB" id="D8U4R7"/>
<comment type="subcellular location">
    <subcellularLocation>
        <location evidence="1">Nucleus</location>
    </subcellularLocation>
</comment>
<dbReference type="InterPro" id="IPR036898">
    <property type="entry name" value="RNA_pol_Rpb7-like_N_sf"/>
</dbReference>
<dbReference type="RefSeq" id="XP_002953612.1">
    <property type="nucleotide sequence ID" value="XM_002953566.1"/>
</dbReference>
<dbReference type="PANTHER" id="PTHR12709">
    <property type="entry name" value="DNA-DIRECTED RNA POLYMERASE II, III"/>
    <property type="match status" value="1"/>
</dbReference>
<dbReference type="InParanoid" id="D8U4R7"/>
<dbReference type="KEGG" id="vcn:VOLCADRAFT_118421"/>
<proteinExistence type="predicted"/>
<evidence type="ECO:0000256" key="2">
    <source>
        <dbReference type="ARBA" id="ARBA00022478"/>
    </source>
</evidence>
<dbReference type="OrthoDB" id="10250504at2759"/>
<dbReference type="EMBL" id="GL378358">
    <property type="protein sequence ID" value="EFJ45236.1"/>
    <property type="molecule type" value="Genomic_DNA"/>
</dbReference>
<dbReference type="FunCoup" id="D8U4R7">
    <property type="interactions" value="143"/>
</dbReference>
<dbReference type="eggNOG" id="KOG4134">
    <property type="taxonomic scope" value="Eukaryota"/>
</dbReference>
<sequence length="157" mass="17772">MKKSSVGDSGLFKARTVFAVELHPSTSANVLDGVKEQLNALLLRYVDEFNSVLISYSNVEILTKKPVIHPYFPYFHLDVRADVLVFKPTPGMTLVGRVNHIGEDYISALVMGVFNVTIPARSVMQGLQFIREESKWVHESQPQHQIAEHSYIVFRVE</sequence>
<evidence type="ECO:0000259" key="5">
    <source>
        <dbReference type="Pfam" id="PF17875"/>
    </source>
</evidence>
<dbReference type="GO" id="GO:0005736">
    <property type="term" value="C:RNA polymerase I complex"/>
    <property type="evidence" value="ECO:0007669"/>
    <property type="project" value="TreeGrafter"/>
</dbReference>
<dbReference type="GeneID" id="9616337"/>
<protein>
    <recommendedName>
        <fullName evidence="5">RPA43 OB domain-containing protein</fullName>
    </recommendedName>
</protein>
<gene>
    <name evidence="6" type="ORF">VOLCADRAFT_118421</name>
</gene>
<accession>D8U4R7</accession>